<dbReference type="GO" id="GO:0016075">
    <property type="term" value="P:rRNA catabolic process"/>
    <property type="evidence" value="ECO:0007669"/>
    <property type="project" value="TreeGrafter"/>
</dbReference>
<evidence type="ECO:0000313" key="4">
    <source>
        <dbReference type="Proteomes" id="UP000230750"/>
    </source>
</evidence>
<evidence type="ECO:0000256" key="1">
    <source>
        <dbReference type="ARBA" id="ARBA00038299"/>
    </source>
</evidence>
<dbReference type="PANTHER" id="PTHR12341:SF7">
    <property type="entry name" value="5'-3' EXORIBONUCLEASE 1"/>
    <property type="match status" value="1"/>
</dbReference>
<dbReference type="GO" id="GO:0005634">
    <property type="term" value="C:nucleus"/>
    <property type="evidence" value="ECO:0007669"/>
    <property type="project" value="TreeGrafter"/>
</dbReference>
<evidence type="ECO:0000259" key="2">
    <source>
        <dbReference type="Pfam" id="PF03159"/>
    </source>
</evidence>
<dbReference type="GO" id="GO:0004534">
    <property type="term" value="F:5'-3' RNA exonuclease activity"/>
    <property type="evidence" value="ECO:0007669"/>
    <property type="project" value="TreeGrafter"/>
</dbReference>
<dbReference type="EMBL" id="MRZV01000119">
    <property type="protein sequence ID" value="PIK58224.1"/>
    <property type="molecule type" value="Genomic_DNA"/>
</dbReference>
<comment type="caution">
    <text evidence="3">The sequence shown here is derived from an EMBL/GenBank/DDBJ whole genome shotgun (WGS) entry which is preliminary data.</text>
</comment>
<keyword evidence="4" id="KW-1185">Reference proteome</keyword>
<dbReference type="Gene3D" id="3.40.50.12390">
    <property type="match status" value="2"/>
</dbReference>
<organism evidence="3 4">
    <name type="scientific">Stichopus japonicus</name>
    <name type="common">Sea cucumber</name>
    <dbReference type="NCBI Taxonomy" id="307972"/>
    <lineage>
        <taxon>Eukaryota</taxon>
        <taxon>Metazoa</taxon>
        <taxon>Echinodermata</taxon>
        <taxon>Eleutherozoa</taxon>
        <taxon>Echinozoa</taxon>
        <taxon>Holothuroidea</taxon>
        <taxon>Aspidochirotacea</taxon>
        <taxon>Aspidochirotida</taxon>
        <taxon>Stichopodidae</taxon>
        <taxon>Apostichopus</taxon>
    </lineage>
</organism>
<dbReference type="InterPro" id="IPR004859">
    <property type="entry name" value="Xrn1_N"/>
</dbReference>
<dbReference type="PANTHER" id="PTHR12341">
    <property type="entry name" value="5'-&gt;3' EXORIBONUCLEASE"/>
    <property type="match status" value="1"/>
</dbReference>
<dbReference type="AlphaFoldDB" id="A0A2G8LD93"/>
<accession>A0A2G8LD93</accession>
<dbReference type="GO" id="GO:0000956">
    <property type="term" value="P:nuclear-transcribed mRNA catabolic process"/>
    <property type="evidence" value="ECO:0007669"/>
    <property type="project" value="TreeGrafter"/>
</dbReference>
<evidence type="ECO:0000313" key="3">
    <source>
        <dbReference type="EMBL" id="PIK58224.1"/>
    </source>
</evidence>
<gene>
    <name evidence="3" type="ORF">BSL78_04875</name>
</gene>
<feature type="domain" description="Xrn1 N-terminal" evidence="2">
    <location>
        <begin position="1"/>
        <end position="232"/>
    </location>
</feature>
<protein>
    <submittedName>
        <fullName evidence="3">Putative 5'-3' exoribonuclease 1-like</fullName>
    </submittedName>
</protein>
<sequence>MGVPKFYRWISERYPCLSEVVKENQIPEFDNLYLDMNGIIHNCSHPNDDDVHFRMPEEKMFKDIFHYIEVLFRIIRPRKVFYMAVDGVAPRAKMNQQRGRRFRSAKEAICKEKEAISKGEVLPTEKRFDSNCITPGTEFMVRLQKQLVYFVNQKVTNDRLWQGVRVYLSGHEVSPASSPRRGEHKIMDFIRSEKCAKDYDPNTRHCLYGLDADLLMLGLVSHEPHFSLLREEVRFGRQAQSQRPTTPEETTFHLLHLSLLREYLAEEFTELRRPLELPLVKKSKAAHRSSSDVIKGTISAKADSPLFTDTALTVYTCNHNTLLIN</sequence>
<name>A0A2G8LD93_STIJA</name>
<dbReference type="OrthoDB" id="372487at2759"/>
<dbReference type="FunFam" id="3.40.50.12390:FF:000004">
    <property type="entry name" value="5'-3' exoribonuclease 1"/>
    <property type="match status" value="1"/>
</dbReference>
<dbReference type="InterPro" id="IPR027073">
    <property type="entry name" value="5_3_exoribonuclease"/>
</dbReference>
<comment type="similarity">
    <text evidence="1">Belongs to the 5'-3' exonuclease family.</text>
</comment>
<dbReference type="CDD" id="cd18673">
    <property type="entry name" value="PIN_XRN1-2-like"/>
    <property type="match status" value="1"/>
</dbReference>
<dbReference type="Proteomes" id="UP000230750">
    <property type="component" value="Unassembled WGS sequence"/>
</dbReference>
<dbReference type="STRING" id="307972.A0A2G8LD93"/>
<reference evidence="3 4" key="1">
    <citation type="journal article" date="2017" name="PLoS Biol.">
        <title>The sea cucumber genome provides insights into morphological evolution and visceral regeneration.</title>
        <authorList>
            <person name="Zhang X."/>
            <person name="Sun L."/>
            <person name="Yuan J."/>
            <person name="Sun Y."/>
            <person name="Gao Y."/>
            <person name="Zhang L."/>
            <person name="Li S."/>
            <person name="Dai H."/>
            <person name="Hamel J.F."/>
            <person name="Liu C."/>
            <person name="Yu Y."/>
            <person name="Liu S."/>
            <person name="Lin W."/>
            <person name="Guo K."/>
            <person name="Jin S."/>
            <person name="Xu P."/>
            <person name="Storey K.B."/>
            <person name="Huan P."/>
            <person name="Zhang T."/>
            <person name="Zhou Y."/>
            <person name="Zhang J."/>
            <person name="Lin C."/>
            <person name="Li X."/>
            <person name="Xing L."/>
            <person name="Huo D."/>
            <person name="Sun M."/>
            <person name="Wang L."/>
            <person name="Mercier A."/>
            <person name="Li F."/>
            <person name="Yang H."/>
            <person name="Xiang J."/>
        </authorList>
    </citation>
    <scope>NUCLEOTIDE SEQUENCE [LARGE SCALE GENOMIC DNA]</scope>
    <source>
        <strain evidence="3">Shaxun</strain>
        <tissue evidence="3">Muscle</tissue>
    </source>
</reference>
<dbReference type="Pfam" id="PF03159">
    <property type="entry name" value="XRN_N"/>
    <property type="match status" value="1"/>
</dbReference>
<dbReference type="GO" id="GO:0003723">
    <property type="term" value="F:RNA binding"/>
    <property type="evidence" value="ECO:0007669"/>
    <property type="project" value="TreeGrafter"/>
</dbReference>
<proteinExistence type="inferred from homology"/>